<comment type="function">
    <text evidence="4">Catalyzes the interconversion between ADP-D-glycero-beta-D-manno-heptose and ADP-L-glycero-beta-D-manno-heptose via an epimerization at carbon 6 of the heptose.</text>
</comment>
<dbReference type="InterPro" id="IPR001509">
    <property type="entry name" value="Epimerase_deHydtase"/>
</dbReference>
<feature type="binding site" evidence="4">
    <location>
        <position position="168"/>
    </location>
    <ligand>
        <name>substrate</name>
    </ligand>
</feature>
<dbReference type="AlphaFoldDB" id="A0A2Z6EWU2"/>
<evidence type="ECO:0000313" key="6">
    <source>
        <dbReference type="Proteomes" id="UP000282597"/>
    </source>
</evidence>
<evidence type="ECO:0000313" key="5">
    <source>
        <dbReference type="EMBL" id="BBE09911.1"/>
    </source>
</evidence>
<dbReference type="HAMAP" id="MF_01601">
    <property type="entry name" value="Heptose_epimerase"/>
    <property type="match status" value="1"/>
</dbReference>
<feature type="binding site" evidence="4">
    <location>
        <begin position="75"/>
        <end position="79"/>
    </location>
    <ligand>
        <name>NADP(+)</name>
        <dbReference type="ChEBI" id="CHEBI:58349"/>
    </ligand>
</feature>
<feature type="binding site" evidence="4">
    <location>
        <begin position="11"/>
        <end position="12"/>
    </location>
    <ligand>
        <name>NADP(+)</name>
        <dbReference type="ChEBI" id="CHEBI:58349"/>
    </ligand>
</feature>
<dbReference type="PANTHER" id="PTHR43103:SF3">
    <property type="entry name" value="ADP-L-GLYCERO-D-MANNO-HEPTOSE-6-EPIMERASE"/>
    <property type="match status" value="1"/>
</dbReference>
<feature type="binding site" evidence="4">
    <location>
        <position position="39"/>
    </location>
    <ligand>
        <name>NADP(+)</name>
        <dbReference type="ChEBI" id="CHEBI:58349"/>
    </ligand>
</feature>
<feature type="binding site" evidence="4">
    <location>
        <position position="186"/>
    </location>
    <ligand>
        <name>substrate</name>
    </ligand>
</feature>
<feature type="active site" description="Proton acceptor" evidence="4">
    <location>
        <position position="139"/>
    </location>
</feature>
<accession>A0A2Z6EWU2</accession>
<organism evidence="5 6">
    <name type="scientific">Mycoavidus cysteinexigens</name>
    <dbReference type="NCBI Taxonomy" id="1553431"/>
    <lineage>
        <taxon>Bacteria</taxon>
        <taxon>Pseudomonadati</taxon>
        <taxon>Pseudomonadota</taxon>
        <taxon>Betaproteobacteria</taxon>
        <taxon>Burkholderiales</taxon>
        <taxon>Burkholderiaceae</taxon>
        <taxon>Mycoavidus</taxon>
    </lineage>
</organism>
<dbReference type="SUPFAM" id="SSF51735">
    <property type="entry name" value="NAD(P)-binding Rossmann-fold domains"/>
    <property type="match status" value="1"/>
</dbReference>
<reference evidence="5 6" key="1">
    <citation type="journal article" date="2018" name="Microbes Environ.">
        <title>Comparative Genomic Insights into Endofungal Lifestyles of Two Bacterial Endosymbionts, Mycoavidus cysteinexigens and Burkholderia rhizoxinica.</title>
        <authorList>
            <person name="Sharmin D."/>
            <person name="Guo Y."/>
            <person name="Nishizawa T."/>
            <person name="Ohshima S."/>
            <person name="Sato Y."/>
            <person name="Takashima Y."/>
            <person name="Narisawa K."/>
            <person name="Ohta H."/>
        </authorList>
    </citation>
    <scope>NUCLEOTIDE SEQUENCE [LARGE SCALE GENOMIC DNA]</scope>
    <source>
        <strain evidence="5 6">B1-EB</strain>
    </source>
</reference>
<dbReference type="InterPro" id="IPR011912">
    <property type="entry name" value="Heptose_epim"/>
</dbReference>
<feature type="binding site" evidence="4">
    <location>
        <position position="292"/>
    </location>
    <ligand>
        <name>substrate</name>
    </ligand>
</feature>
<feature type="binding site" evidence="4">
    <location>
        <position position="54"/>
    </location>
    <ligand>
        <name>NADP(+)</name>
        <dbReference type="ChEBI" id="CHEBI:58349"/>
    </ligand>
</feature>
<evidence type="ECO:0000256" key="1">
    <source>
        <dbReference type="ARBA" id="ARBA00022857"/>
    </source>
</evidence>
<feature type="binding site" evidence="4">
    <location>
        <position position="143"/>
    </location>
    <ligand>
        <name>NADP(+)</name>
        <dbReference type="ChEBI" id="CHEBI:58349"/>
    </ligand>
</feature>
<comment type="similarity">
    <text evidence="4">Belongs to the NAD(P)-dependent epimerase/dehydratase family. HldD subfamily.</text>
</comment>
<dbReference type="EC" id="5.1.3.20" evidence="4"/>
<feature type="binding site" evidence="4">
    <location>
        <position position="179"/>
    </location>
    <ligand>
        <name>substrate</name>
    </ligand>
</feature>
<keyword evidence="1 4" id="KW-0521">NADP</keyword>
<proteinExistence type="inferred from homology"/>
<feature type="active site" description="Proton acceptor" evidence="4">
    <location>
        <position position="177"/>
    </location>
</feature>
<dbReference type="EMBL" id="AP018150">
    <property type="protein sequence ID" value="BBE09911.1"/>
    <property type="molecule type" value="Genomic_DNA"/>
</dbReference>
<feature type="binding site" evidence="4">
    <location>
        <position position="169"/>
    </location>
    <ligand>
        <name>NADP(+)</name>
        <dbReference type="ChEBI" id="CHEBI:58349"/>
    </ligand>
</feature>
<dbReference type="KEGG" id="mcys:MCB1EB_1750"/>
<dbReference type="Pfam" id="PF01370">
    <property type="entry name" value="Epimerase"/>
    <property type="match status" value="1"/>
</dbReference>
<dbReference type="GO" id="GO:0005975">
    <property type="term" value="P:carbohydrate metabolic process"/>
    <property type="evidence" value="ECO:0007669"/>
    <property type="project" value="UniProtKB-UniRule"/>
</dbReference>
<dbReference type="GO" id="GO:0097171">
    <property type="term" value="P:ADP-L-glycero-beta-D-manno-heptose biosynthetic process"/>
    <property type="evidence" value="ECO:0007669"/>
    <property type="project" value="UniProtKB-UniPathway"/>
</dbReference>
<keyword evidence="2 4" id="KW-0413">Isomerase</keyword>
<sequence length="330" mass="36755">MTLIVTGAAGFIGSNLVKALNARGEDNIIAVDNLTRADKFKNLVECELADYLDKTEFIERFARGAFGKIRAVFHQGACSDTMATDGRYMMENNFAYSRSLLEICGAQQIPFLYASSAAIYGGSQHFSETRACEHPLNVYGYSKFLFDQFVRRKLPLTQTQIVGFRYFNVYGPGEAHKGRMASVALHNFNEFRAQGRVKLFGEYNGYAAGQQQRDFVSVEDIVKVNLHFFDHPQQSGIFNLGSGRAQPFNDIAVSVVNALRRAGGEAALPLSALVAQGLIEYIPFPDTLRGKYQCFTQADLTQLRKVGYSAPFLDVEQGVTRYVNWLIGQL</sequence>
<comment type="subunit">
    <text evidence="4">Homopentamer.</text>
</comment>
<keyword evidence="6" id="KW-1185">Reference proteome</keyword>
<comment type="pathway">
    <text evidence="4">Nucleotide-sugar biosynthesis; ADP-L-glycero-beta-D-manno-heptose biosynthesis; ADP-L-glycero-beta-D-manno-heptose from D-glycero-beta-D-manno-heptose 7-phosphate: step 4/4.</text>
</comment>
<evidence type="ECO:0000256" key="3">
    <source>
        <dbReference type="ARBA" id="ARBA00023277"/>
    </source>
</evidence>
<evidence type="ECO:0000256" key="4">
    <source>
        <dbReference type="HAMAP-Rule" id="MF_01601"/>
    </source>
</evidence>
<evidence type="ECO:0000256" key="2">
    <source>
        <dbReference type="ARBA" id="ARBA00023235"/>
    </source>
</evidence>
<name>A0A2Z6EWU2_9BURK</name>
<feature type="binding site" evidence="4">
    <location>
        <position position="92"/>
    </location>
    <ligand>
        <name>NADP(+)</name>
        <dbReference type="ChEBI" id="CHEBI:58349"/>
    </ligand>
</feature>
<comment type="catalytic activity">
    <reaction evidence="4">
        <text>ADP-D-glycero-beta-D-manno-heptose = ADP-L-glycero-beta-D-manno-heptose</text>
        <dbReference type="Rhea" id="RHEA:17577"/>
        <dbReference type="ChEBI" id="CHEBI:59967"/>
        <dbReference type="ChEBI" id="CHEBI:61506"/>
        <dbReference type="EC" id="5.1.3.20"/>
    </reaction>
</comment>
<dbReference type="GO" id="GO:0008712">
    <property type="term" value="F:ADP-glyceromanno-heptose 6-epimerase activity"/>
    <property type="evidence" value="ECO:0007669"/>
    <property type="project" value="UniProtKB-UniRule"/>
</dbReference>
<dbReference type="RefSeq" id="WP_026921287.1">
    <property type="nucleotide sequence ID" value="NZ_AP018150.1"/>
</dbReference>
<gene>
    <name evidence="4" type="primary">hldD</name>
    <name evidence="5" type="ORF">MCB1EB_1750</name>
</gene>
<feature type="binding site" evidence="4">
    <location>
        <begin position="200"/>
        <end position="203"/>
    </location>
    <ligand>
        <name>substrate</name>
    </ligand>
</feature>
<dbReference type="PANTHER" id="PTHR43103">
    <property type="entry name" value="NUCLEOSIDE-DIPHOSPHATE-SUGAR EPIMERASE"/>
    <property type="match status" value="1"/>
</dbReference>
<protein>
    <recommendedName>
        <fullName evidence="4">ADP-L-glycero-D-manno-heptose-6-epimerase</fullName>
        <ecNumber evidence="4">5.1.3.20</ecNumber>
    </recommendedName>
    <alternativeName>
        <fullName evidence="4">ADP-L-glycero-beta-D-manno-heptose-6-epimerase</fullName>
        <shortName evidence="4">ADP-glyceromanno-heptose 6-epimerase</shortName>
        <shortName evidence="4">ADP-hep 6-epimerase</shortName>
        <shortName evidence="4">AGME</shortName>
    </alternativeName>
</protein>
<dbReference type="Proteomes" id="UP000282597">
    <property type="component" value="Chromosome"/>
</dbReference>
<dbReference type="Gene3D" id="3.90.25.10">
    <property type="entry name" value="UDP-galactose 4-epimerase, domain 1"/>
    <property type="match status" value="1"/>
</dbReference>
<keyword evidence="3 4" id="KW-0119">Carbohydrate metabolism</keyword>
<feature type="binding site" evidence="4">
    <location>
        <begin position="32"/>
        <end position="33"/>
    </location>
    <ligand>
        <name>NADP(+)</name>
        <dbReference type="ChEBI" id="CHEBI:58349"/>
    </ligand>
</feature>
<dbReference type="CDD" id="cd05248">
    <property type="entry name" value="ADP_GME_SDR_e"/>
    <property type="match status" value="1"/>
</dbReference>
<dbReference type="Gene3D" id="3.40.50.720">
    <property type="entry name" value="NAD(P)-binding Rossmann-like Domain"/>
    <property type="match status" value="1"/>
</dbReference>
<dbReference type="UniPathway" id="UPA00356">
    <property type="reaction ID" value="UER00440"/>
</dbReference>
<feature type="binding site" evidence="4">
    <location>
        <position position="213"/>
    </location>
    <ligand>
        <name>substrate</name>
    </ligand>
</feature>
<dbReference type="InterPro" id="IPR036291">
    <property type="entry name" value="NAD(P)-bd_dom_sf"/>
</dbReference>
<comment type="domain">
    <text evidence="4">Contains a large N-terminal NADP-binding domain, and a smaller C-terminal substrate-binding domain.</text>
</comment>
<comment type="cofactor">
    <cofactor evidence="4">
        <name>NADP(+)</name>
        <dbReference type="ChEBI" id="CHEBI:58349"/>
    </cofactor>
    <text evidence="4">Binds 1 NADP(+) per subunit.</text>
</comment>
<feature type="binding site" evidence="4">
    <location>
        <position position="177"/>
    </location>
    <ligand>
        <name>NADP(+)</name>
        <dbReference type="ChEBI" id="CHEBI:58349"/>
    </ligand>
</feature>
<dbReference type="GO" id="GO:0050661">
    <property type="term" value="F:NADP binding"/>
    <property type="evidence" value="ECO:0007669"/>
    <property type="project" value="InterPro"/>
</dbReference>
<dbReference type="NCBIfam" id="TIGR02197">
    <property type="entry name" value="heptose_epim"/>
    <property type="match status" value="1"/>
</dbReference>